<dbReference type="SMART" id="SM00100">
    <property type="entry name" value="cNMP"/>
    <property type="match status" value="1"/>
</dbReference>
<dbReference type="PANTHER" id="PTHR24567">
    <property type="entry name" value="CRP FAMILY TRANSCRIPTIONAL REGULATORY PROTEIN"/>
    <property type="match status" value="1"/>
</dbReference>
<dbReference type="GO" id="GO:0005829">
    <property type="term" value="C:cytosol"/>
    <property type="evidence" value="ECO:0007669"/>
    <property type="project" value="TreeGrafter"/>
</dbReference>
<keyword evidence="3" id="KW-1185">Reference proteome</keyword>
<dbReference type="InterPro" id="IPR018490">
    <property type="entry name" value="cNMP-bd_dom_sf"/>
</dbReference>
<dbReference type="STRING" id="526222.Desal_3732"/>
<dbReference type="RefSeq" id="WP_015853593.1">
    <property type="nucleotide sequence ID" value="NC_012881.1"/>
</dbReference>
<accession>C6BU68</accession>
<dbReference type="GO" id="GO:0003700">
    <property type="term" value="F:DNA-binding transcription factor activity"/>
    <property type="evidence" value="ECO:0007669"/>
    <property type="project" value="TreeGrafter"/>
</dbReference>
<feature type="domain" description="Cyclic nucleotide-binding" evidence="1">
    <location>
        <begin position="10"/>
        <end position="143"/>
    </location>
</feature>
<name>C6BU68_MARSD</name>
<dbReference type="PROSITE" id="PS00889">
    <property type="entry name" value="CNMP_BINDING_2"/>
    <property type="match status" value="1"/>
</dbReference>
<evidence type="ECO:0000313" key="2">
    <source>
        <dbReference type="EMBL" id="ACS81777.1"/>
    </source>
</evidence>
<dbReference type="EMBL" id="CP001649">
    <property type="protein sequence ID" value="ACS81777.1"/>
    <property type="molecule type" value="Genomic_DNA"/>
</dbReference>
<dbReference type="eggNOG" id="COG0664">
    <property type="taxonomic scope" value="Bacteria"/>
</dbReference>
<dbReference type="SUPFAM" id="SSF51206">
    <property type="entry name" value="cAMP-binding domain-like"/>
    <property type="match status" value="1"/>
</dbReference>
<organism evidence="2 3">
    <name type="scientific">Maridesulfovibrio salexigens (strain ATCC 14822 / DSM 2638 / NCIMB 8403 / VKM B-1763)</name>
    <name type="common">Desulfovibrio salexigens</name>
    <dbReference type="NCBI Taxonomy" id="526222"/>
    <lineage>
        <taxon>Bacteria</taxon>
        <taxon>Pseudomonadati</taxon>
        <taxon>Thermodesulfobacteriota</taxon>
        <taxon>Desulfovibrionia</taxon>
        <taxon>Desulfovibrionales</taxon>
        <taxon>Desulfovibrionaceae</taxon>
        <taxon>Maridesulfovibrio</taxon>
    </lineage>
</organism>
<dbReference type="HOGENOM" id="CLU_075053_16_2_7"/>
<gene>
    <name evidence="2" type="ordered locus">Desal_3732</name>
</gene>
<dbReference type="AlphaFoldDB" id="C6BU68"/>
<dbReference type="Gene3D" id="2.60.120.10">
    <property type="entry name" value="Jelly Rolls"/>
    <property type="match status" value="1"/>
</dbReference>
<dbReference type="OrthoDB" id="9784809at2"/>
<reference evidence="2 3" key="1">
    <citation type="submission" date="2009-06" db="EMBL/GenBank/DDBJ databases">
        <title>Complete sequence of Desulfovibrio salexigens DSM 2638.</title>
        <authorList>
            <consortium name="US DOE Joint Genome Institute"/>
            <person name="Lucas S."/>
            <person name="Copeland A."/>
            <person name="Lapidus A."/>
            <person name="Glavina del Rio T."/>
            <person name="Tice H."/>
            <person name="Bruce D."/>
            <person name="Goodwin L."/>
            <person name="Pitluck S."/>
            <person name="Munk A.C."/>
            <person name="Brettin T."/>
            <person name="Detter J.C."/>
            <person name="Han C."/>
            <person name="Tapia R."/>
            <person name="Larimer F."/>
            <person name="Land M."/>
            <person name="Hauser L."/>
            <person name="Kyrpides N."/>
            <person name="Anderson I."/>
            <person name="Wall J.D."/>
            <person name="Arkin A.P."/>
            <person name="Dehal P."/>
            <person name="Chivian D."/>
            <person name="Giles B."/>
            <person name="Hazen T.C."/>
        </authorList>
    </citation>
    <scope>NUCLEOTIDE SEQUENCE [LARGE SCALE GENOMIC DNA]</scope>
    <source>
        <strain evidence="3">ATCC 14822 / DSM 2638 / NCIMB 8403 / VKM B-1763</strain>
    </source>
</reference>
<dbReference type="InterPro" id="IPR014710">
    <property type="entry name" value="RmlC-like_jellyroll"/>
</dbReference>
<dbReference type="PROSITE" id="PS00888">
    <property type="entry name" value="CNMP_BINDING_1"/>
    <property type="match status" value="1"/>
</dbReference>
<protein>
    <submittedName>
        <fullName evidence="2">Putative transcriptional regulator, Crp/Fnr family</fullName>
    </submittedName>
</protein>
<dbReference type="InterPro" id="IPR050397">
    <property type="entry name" value="Env_Response_Regulators"/>
</dbReference>
<evidence type="ECO:0000259" key="1">
    <source>
        <dbReference type="PROSITE" id="PS50042"/>
    </source>
</evidence>
<dbReference type="Pfam" id="PF00027">
    <property type="entry name" value="cNMP_binding"/>
    <property type="match status" value="1"/>
</dbReference>
<dbReference type="PROSITE" id="PS50042">
    <property type="entry name" value="CNMP_BINDING_3"/>
    <property type="match status" value="1"/>
</dbReference>
<dbReference type="InterPro" id="IPR000595">
    <property type="entry name" value="cNMP-bd_dom"/>
</dbReference>
<dbReference type="InterPro" id="IPR018488">
    <property type="entry name" value="cNMP-bd_CS"/>
</dbReference>
<proteinExistence type="predicted"/>
<sequence>MADYWTAIPLFQNLEQEELQQVKSIFANIAVRSGTEIISEGEEGDEMFILVDGKVRITKAMLMKGMSLPLSEIKNTCKVLANLDDSSYPMFGEIALIDRDHRSATVTVVEDSEFLVTDRLKFFDFVEKHPQTGSKLLMTIGKRLTATVRRNNNELVKLTTALALALSRSTK</sequence>
<dbReference type="CDD" id="cd00038">
    <property type="entry name" value="CAP_ED"/>
    <property type="match status" value="1"/>
</dbReference>
<evidence type="ECO:0000313" key="3">
    <source>
        <dbReference type="Proteomes" id="UP000002601"/>
    </source>
</evidence>
<dbReference type="KEGG" id="dsa:Desal_3732"/>
<dbReference type="PANTHER" id="PTHR24567:SF74">
    <property type="entry name" value="HTH-TYPE TRANSCRIPTIONAL REGULATOR ARCR"/>
    <property type="match status" value="1"/>
</dbReference>
<dbReference type="Proteomes" id="UP000002601">
    <property type="component" value="Chromosome"/>
</dbReference>